<evidence type="ECO:0000313" key="2">
    <source>
        <dbReference type="Proteomes" id="UP000470384"/>
    </source>
</evidence>
<accession>A0A845QE23</accession>
<reference evidence="1 2" key="1">
    <citation type="journal article" date="2016" name="Int. J. Syst. Evol. Microbiol.">
        <title>Pyruvatibacter mobilis gen. nov., sp. nov., a marine bacterium from the culture broth of Picochlorum sp. 122.</title>
        <authorList>
            <person name="Wang G."/>
            <person name="Tang M."/>
            <person name="Wu H."/>
            <person name="Dai S."/>
            <person name="Li T."/>
            <person name="Chen C."/>
            <person name="He H."/>
            <person name="Fan J."/>
            <person name="Xiang W."/>
            <person name="Li X."/>
        </authorList>
    </citation>
    <scope>NUCLEOTIDE SEQUENCE [LARGE SCALE GENOMIC DNA]</scope>
    <source>
        <strain evidence="1 2">GYP-11</strain>
    </source>
</reference>
<dbReference type="RefSeq" id="WP_160588504.1">
    <property type="nucleotide sequence ID" value="NZ_BMHN01000001.1"/>
</dbReference>
<keyword evidence="2" id="KW-1185">Reference proteome</keyword>
<dbReference type="EMBL" id="WXYQ01000007">
    <property type="protein sequence ID" value="NBG96281.1"/>
    <property type="molecule type" value="Genomic_DNA"/>
</dbReference>
<evidence type="ECO:0000313" key="1">
    <source>
        <dbReference type="EMBL" id="NBG96281.1"/>
    </source>
</evidence>
<proteinExistence type="predicted"/>
<dbReference type="GeneID" id="300655431"/>
<gene>
    <name evidence="1" type="ORF">GTQ45_11105</name>
</gene>
<comment type="caution">
    <text evidence="1">The sequence shown here is derived from an EMBL/GenBank/DDBJ whole genome shotgun (WGS) entry which is preliminary data.</text>
</comment>
<dbReference type="Proteomes" id="UP000470384">
    <property type="component" value="Unassembled WGS sequence"/>
</dbReference>
<dbReference type="InterPro" id="IPR018661">
    <property type="entry name" value="DUF2093"/>
</dbReference>
<name>A0A845QE23_9HYPH</name>
<dbReference type="AlphaFoldDB" id="A0A845QE23"/>
<sequence>MGSQMGGEARLRYLDADFDVLAPGSYVTCAVTGQRIPLDELRYWSVDRQEPYVGPEHMVKRDLGLA</sequence>
<organism evidence="1 2">
    <name type="scientific">Pyruvatibacter mobilis</name>
    <dbReference type="NCBI Taxonomy" id="1712261"/>
    <lineage>
        <taxon>Bacteria</taxon>
        <taxon>Pseudomonadati</taxon>
        <taxon>Pseudomonadota</taxon>
        <taxon>Alphaproteobacteria</taxon>
        <taxon>Hyphomicrobiales</taxon>
        <taxon>Parvibaculaceae</taxon>
        <taxon>Pyruvatibacter</taxon>
    </lineage>
</organism>
<protein>
    <submittedName>
        <fullName evidence="1">DUF2093 domain-containing protein</fullName>
    </submittedName>
</protein>
<dbReference type="OrthoDB" id="9801906at2"/>
<dbReference type="Pfam" id="PF09866">
    <property type="entry name" value="DUF2093"/>
    <property type="match status" value="1"/>
</dbReference>